<feature type="compositionally biased region" description="Low complexity" evidence="1">
    <location>
        <begin position="88"/>
        <end position="99"/>
    </location>
</feature>
<feature type="region of interest" description="Disordered" evidence="1">
    <location>
        <begin position="1"/>
        <end position="44"/>
    </location>
</feature>
<reference evidence="2" key="1">
    <citation type="submission" date="2023-11" db="EMBL/GenBank/DDBJ databases">
        <title>Genome assemblies of two species of porcelain crab, Petrolisthes cinctipes and Petrolisthes manimaculis (Anomura: Porcellanidae).</title>
        <authorList>
            <person name="Angst P."/>
        </authorList>
    </citation>
    <scope>NUCLEOTIDE SEQUENCE</scope>
    <source>
        <strain evidence="2">PB745_02</strain>
        <tissue evidence="2">Gill</tissue>
    </source>
</reference>
<organism evidence="2 3">
    <name type="scientific">Petrolisthes manimaculis</name>
    <dbReference type="NCBI Taxonomy" id="1843537"/>
    <lineage>
        <taxon>Eukaryota</taxon>
        <taxon>Metazoa</taxon>
        <taxon>Ecdysozoa</taxon>
        <taxon>Arthropoda</taxon>
        <taxon>Crustacea</taxon>
        <taxon>Multicrustacea</taxon>
        <taxon>Malacostraca</taxon>
        <taxon>Eumalacostraca</taxon>
        <taxon>Eucarida</taxon>
        <taxon>Decapoda</taxon>
        <taxon>Pleocyemata</taxon>
        <taxon>Anomura</taxon>
        <taxon>Galatheoidea</taxon>
        <taxon>Porcellanidae</taxon>
        <taxon>Petrolisthes</taxon>
    </lineage>
</organism>
<feature type="compositionally biased region" description="Basic residues" evidence="1">
    <location>
        <begin position="9"/>
        <end position="23"/>
    </location>
</feature>
<protein>
    <submittedName>
        <fullName evidence="2">Uncharacterized protein</fullName>
    </submittedName>
</protein>
<keyword evidence="3" id="KW-1185">Reference proteome</keyword>
<dbReference type="Proteomes" id="UP001292094">
    <property type="component" value="Unassembled WGS sequence"/>
</dbReference>
<comment type="caution">
    <text evidence="2">The sequence shown here is derived from an EMBL/GenBank/DDBJ whole genome shotgun (WGS) entry which is preliminary data.</text>
</comment>
<feature type="compositionally biased region" description="Pro residues" evidence="1">
    <location>
        <begin position="76"/>
        <end position="87"/>
    </location>
</feature>
<accession>A0AAE1TP87</accession>
<dbReference type="AlphaFoldDB" id="A0AAE1TP87"/>
<evidence type="ECO:0000256" key="1">
    <source>
        <dbReference type="SAM" id="MobiDB-lite"/>
    </source>
</evidence>
<sequence>MAGITPRRSLSHQQHRHRHHQTRQGRGGADNLPPDSCSRSTHRGLILSRPRHPGLLLPYLASCCLPACLDPQSWPPASLPAWPPPASHTPAASPSASPPGWCVSLV</sequence>
<dbReference type="EMBL" id="JAWZYT010005452">
    <property type="protein sequence ID" value="KAK4290525.1"/>
    <property type="molecule type" value="Genomic_DNA"/>
</dbReference>
<gene>
    <name evidence="2" type="ORF">Pmani_036580</name>
</gene>
<name>A0AAE1TP87_9EUCA</name>
<feature type="region of interest" description="Disordered" evidence="1">
    <location>
        <begin position="76"/>
        <end position="106"/>
    </location>
</feature>
<evidence type="ECO:0000313" key="3">
    <source>
        <dbReference type="Proteomes" id="UP001292094"/>
    </source>
</evidence>
<evidence type="ECO:0000313" key="2">
    <source>
        <dbReference type="EMBL" id="KAK4290525.1"/>
    </source>
</evidence>
<proteinExistence type="predicted"/>